<proteinExistence type="predicted"/>
<keyword evidence="3" id="KW-1185">Reference proteome</keyword>
<dbReference type="InterPro" id="IPR032675">
    <property type="entry name" value="LRR_dom_sf"/>
</dbReference>
<organism evidence="2 3">
    <name type="scientific">Absidia repens</name>
    <dbReference type="NCBI Taxonomy" id="90262"/>
    <lineage>
        <taxon>Eukaryota</taxon>
        <taxon>Fungi</taxon>
        <taxon>Fungi incertae sedis</taxon>
        <taxon>Mucoromycota</taxon>
        <taxon>Mucoromycotina</taxon>
        <taxon>Mucoromycetes</taxon>
        <taxon>Mucorales</taxon>
        <taxon>Cunninghamellaceae</taxon>
        <taxon>Absidia</taxon>
    </lineage>
</organism>
<dbReference type="PANTHER" id="PTHR13318">
    <property type="entry name" value="PARTNER OF PAIRED, ISOFORM B-RELATED"/>
    <property type="match status" value="1"/>
</dbReference>
<reference evidence="2 3" key="1">
    <citation type="submission" date="2016-07" db="EMBL/GenBank/DDBJ databases">
        <title>Pervasive Adenine N6-methylation of Active Genes in Fungi.</title>
        <authorList>
            <consortium name="DOE Joint Genome Institute"/>
            <person name="Mondo S.J."/>
            <person name="Dannebaum R.O."/>
            <person name="Kuo R.C."/>
            <person name="Labutti K."/>
            <person name="Haridas S."/>
            <person name="Kuo A."/>
            <person name="Salamov A."/>
            <person name="Ahrendt S.R."/>
            <person name="Lipzen A."/>
            <person name="Sullivan W."/>
            <person name="Andreopoulos W.B."/>
            <person name="Clum A."/>
            <person name="Lindquist E."/>
            <person name="Daum C."/>
            <person name="Ramamoorthy G.K."/>
            <person name="Gryganskyi A."/>
            <person name="Culley D."/>
            <person name="Magnuson J.K."/>
            <person name="James T.Y."/>
            <person name="O'Malley M.A."/>
            <person name="Stajich J.E."/>
            <person name="Spatafora J.W."/>
            <person name="Visel A."/>
            <person name="Grigoriev I.V."/>
        </authorList>
    </citation>
    <scope>NUCLEOTIDE SEQUENCE [LARGE SCALE GENOMIC DNA]</scope>
    <source>
        <strain evidence="2 3">NRRL 1336</strain>
    </source>
</reference>
<sequence>MSLFFSSTFMNHLDHLPSEVISSILNHVDKTWDLYTCTLINKTFYKYATPLLWEHLEIPGDDTLPYMTAGLEASSSLPSNSPGKFVRSVLIRHALSDDELLAFIKHVPQLNDLSLESARNITDDSFEHVPLYVPHLTRLYLGHSSITQWSIEAMRRHWYRQLNHLEFEFCDGLNYELFSALRQCKALTSLAISHCGLENNNGIDTIQDAAWNVMALPNITSFRIQDYLSNCTPFLPITTTVEQQQQQQQEWRLLPTLFPDDYFDDLPSTPTTPQQQQPVWPYLTHFFLGACEEMTDAMALAFIQSHPHLLQLELSGSPMMTDKTLDAIATYLPNIVNVNVDNVTEVTAAGIRRLMQQCPKLTTVGCDNGHIYPSDFDDVDPSSMEISYYLNGVSYVTRLYGEAFLGY</sequence>
<dbReference type="Gene3D" id="3.80.10.10">
    <property type="entry name" value="Ribonuclease Inhibitor"/>
    <property type="match status" value="2"/>
</dbReference>
<evidence type="ECO:0000259" key="1">
    <source>
        <dbReference type="Pfam" id="PF12937"/>
    </source>
</evidence>
<dbReference type="OrthoDB" id="5297217at2759"/>
<dbReference type="GO" id="GO:0031146">
    <property type="term" value="P:SCF-dependent proteasomal ubiquitin-dependent protein catabolic process"/>
    <property type="evidence" value="ECO:0007669"/>
    <property type="project" value="TreeGrafter"/>
</dbReference>
<dbReference type="EMBL" id="MCGE01000043">
    <property type="protein sequence ID" value="ORZ05626.1"/>
    <property type="molecule type" value="Genomic_DNA"/>
</dbReference>
<dbReference type="GO" id="GO:0019005">
    <property type="term" value="C:SCF ubiquitin ligase complex"/>
    <property type="evidence" value="ECO:0007669"/>
    <property type="project" value="TreeGrafter"/>
</dbReference>
<evidence type="ECO:0000313" key="3">
    <source>
        <dbReference type="Proteomes" id="UP000193560"/>
    </source>
</evidence>
<feature type="domain" description="F-box" evidence="1">
    <location>
        <begin position="13"/>
        <end position="56"/>
    </location>
</feature>
<dbReference type="Proteomes" id="UP000193560">
    <property type="component" value="Unassembled WGS sequence"/>
</dbReference>
<protein>
    <recommendedName>
        <fullName evidence="1">F-box domain-containing protein</fullName>
    </recommendedName>
</protein>
<name>A0A1X2HYY4_9FUNG</name>
<evidence type="ECO:0000313" key="2">
    <source>
        <dbReference type="EMBL" id="ORZ05626.1"/>
    </source>
</evidence>
<dbReference type="AlphaFoldDB" id="A0A1X2HYY4"/>
<accession>A0A1X2HYY4</accession>
<dbReference type="STRING" id="90262.A0A1X2HYY4"/>
<gene>
    <name evidence="2" type="ORF">BCR42DRAFT_473949</name>
</gene>
<comment type="caution">
    <text evidence="2">The sequence shown here is derived from an EMBL/GenBank/DDBJ whole genome shotgun (WGS) entry which is preliminary data.</text>
</comment>
<dbReference type="SUPFAM" id="SSF52047">
    <property type="entry name" value="RNI-like"/>
    <property type="match status" value="1"/>
</dbReference>
<dbReference type="Pfam" id="PF12937">
    <property type="entry name" value="F-box-like"/>
    <property type="match status" value="1"/>
</dbReference>
<dbReference type="InterPro" id="IPR001810">
    <property type="entry name" value="F-box_dom"/>
</dbReference>